<evidence type="ECO:0000313" key="2">
    <source>
        <dbReference type="EMBL" id="KAH7062572.1"/>
    </source>
</evidence>
<protein>
    <submittedName>
        <fullName evidence="2">Uncharacterized protein</fullName>
    </submittedName>
</protein>
<name>A0ABQ8GRC3_9PEZI</name>
<comment type="caution">
    <text evidence="2">The sequence shown here is derived from an EMBL/GenBank/DDBJ whole genome shotgun (WGS) entry which is preliminary data.</text>
</comment>
<sequence length="150" mass="16278">MAGPSRVALDADARRPWRRRRRCCCCCCLLEGPRRKKKIQQTGARVGNVWHPRRCSEQPAAGLTGSGRHSATAWSREEALTRGVFFSMLLPVFAAALHVGRDRQARGLSASPCSLHPSRQRSRQPSASPVPAPAPGTLATNATPHAHAAR</sequence>
<evidence type="ECO:0000313" key="3">
    <source>
        <dbReference type="Proteomes" id="UP000774617"/>
    </source>
</evidence>
<keyword evidence="3" id="KW-1185">Reference proteome</keyword>
<dbReference type="EMBL" id="JAGTJR010000003">
    <property type="protein sequence ID" value="KAH7062572.1"/>
    <property type="molecule type" value="Genomic_DNA"/>
</dbReference>
<organism evidence="2 3">
    <name type="scientific">Macrophomina phaseolina</name>
    <dbReference type="NCBI Taxonomy" id="35725"/>
    <lineage>
        <taxon>Eukaryota</taxon>
        <taxon>Fungi</taxon>
        <taxon>Dikarya</taxon>
        <taxon>Ascomycota</taxon>
        <taxon>Pezizomycotina</taxon>
        <taxon>Dothideomycetes</taxon>
        <taxon>Dothideomycetes incertae sedis</taxon>
        <taxon>Botryosphaeriales</taxon>
        <taxon>Botryosphaeriaceae</taxon>
        <taxon>Macrophomina</taxon>
    </lineage>
</organism>
<feature type="region of interest" description="Disordered" evidence="1">
    <location>
        <begin position="108"/>
        <end position="150"/>
    </location>
</feature>
<accession>A0ABQ8GRC3</accession>
<gene>
    <name evidence="2" type="ORF">B0J12DRAFT_645817</name>
</gene>
<reference evidence="2 3" key="1">
    <citation type="journal article" date="2021" name="Nat. Commun.">
        <title>Genetic determinants of endophytism in the Arabidopsis root mycobiome.</title>
        <authorList>
            <person name="Mesny F."/>
            <person name="Miyauchi S."/>
            <person name="Thiergart T."/>
            <person name="Pickel B."/>
            <person name="Atanasova L."/>
            <person name="Karlsson M."/>
            <person name="Huettel B."/>
            <person name="Barry K.W."/>
            <person name="Haridas S."/>
            <person name="Chen C."/>
            <person name="Bauer D."/>
            <person name="Andreopoulos W."/>
            <person name="Pangilinan J."/>
            <person name="LaButti K."/>
            <person name="Riley R."/>
            <person name="Lipzen A."/>
            <person name="Clum A."/>
            <person name="Drula E."/>
            <person name="Henrissat B."/>
            <person name="Kohler A."/>
            <person name="Grigoriev I.V."/>
            <person name="Martin F.M."/>
            <person name="Hacquard S."/>
        </authorList>
    </citation>
    <scope>NUCLEOTIDE SEQUENCE [LARGE SCALE GENOMIC DNA]</scope>
    <source>
        <strain evidence="2 3">MPI-SDFR-AT-0080</strain>
    </source>
</reference>
<proteinExistence type="predicted"/>
<evidence type="ECO:0000256" key="1">
    <source>
        <dbReference type="SAM" id="MobiDB-lite"/>
    </source>
</evidence>
<dbReference type="Proteomes" id="UP000774617">
    <property type="component" value="Unassembled WGS sequence"/>
</dbReference>